<organism evidence="2">
    <name type="scientific">viral metagenome</name>
    <dbReference type="NCBI Taxonomy" id="1070528"/>
    <lineage>
        <taxon>unclassified sequences</taxon>
        <taxon>metagenomes</taxon>
        <taxon>organismal metagenomes</taxon>
    </lineage>
</organism>
<accession>A0A6C0DDU8</accession>
<proteinExistence type="predicted"/>
<name>A0A6C0DDU8_9ZZZZ</name>
<dbReference type="InterPro" id="IPR040911">
    <property type="entry name" value="Exostosin_GT47"/>
</dbReference>
<feature type="domain" description="Exostosin GT47" evidence="1">
    <location>
        <begin position="162"/>
        <end position="232"/>
    </location>
</feature>
<dbReference type="InterPro" id="IPR004263">
    <property type="entry name" value="Exostosin"/>
</dbReference>
<dbReference type="AlphaFoldDB" id="A0A6C0DDU8"/>
<dbReference type="GO" id="GO:0016757">
    <property type="term" value="F:glycosyltransferase activity"/>
    <property type="evidence" value="ECO:0007669"/>
    <property type="project" value="InterPro"/>
</dbReference>
<sequence length="283" mass="33472">MKLYIDGENDISYITNHIKFELSSVFECDYILSAKFPWGIDYKDDYVQETLKSYIKAQNINKKVLVFLISDSSSSYEIPENVYLFRTSLYKTKQQRNEFVLPFIWDSLLERDILPFEMTKYPIVGFCGLNNKIRHETMVRLLECEEIAYNFIIREHFWGGKPNDPELINDYINNIANSHFTLCNRGEGNFSIRFYQVLSAGRIPVFIDTDMKLPFENEINWKDISVSAKDNDKLVANILDFYKTKDLDVVYKECRRIYTEFFSTERYFQIILSKIESGSYVLD</sequence>
<reference evidence="2" key="1">
    <citation type="journal article" date="2020" name="Nature">
        <title>Giant virus diversity and host interactions through global metagenomics.</title>
        <authorList>
            <person name="Schulz F."/>
            <person name="Roux S."/>
            <person name="Paez-Espino D."/>
            <person name="Jungbluth S."/>
            <person name="Walsh D.A."/>
            <person name="Denef V.J."/>
            <person name="McMahon K.D."/>
            <person name="Konstantinidis K.T."/>
            <person name="Eloe-Fadrosh E.A."/>
            <person name="Kyrpides N.C."/>
            <person name="Woyke T."/>
        </authorList>
    </citation>
    <scope>NUCLEOTIDE SEQUENCE</scope>
    <source>
        <strain evidence="2">GVMAG-M-3300023174-137</strain>
    </source>
</reference>
<dbReference type="PANTHER" id="PTHR11062">
    <property type="entry name" value="EXOSTOSIN HEPARAN SULFATE GLYCOSYLTRANSFERASE -RELATED"/>
    <property type="match status" value="1"/>
</dbReference>
<protein>
    <recommendedName>
        <fullName evidence="1">Exostosin GT47 domain-containing protein</fullName>
    </recommendedName>
</protein>
<evidence type="ECO:0000259" key="1">
    <source>
        <dbReference type="Pfam" id="PF03016"/>
    </source>
</evidence>
<dbReference type="EMBL" id="MN739582">
    <property type="protein sequence ID" value="QHT14364.1"/>
    <property type="molecule type" value="Genomic_DNA"/>
</dbReference>
<evidence type="ECO:0000313" key="2">
    <source>
        <dbReference type="EMBL" id="QHT14364.1"/>
    </source>
</evidence>
<dbReference type="Pfam" id="PF03016">
    <property type="entry name" value="Exostosin_GT47"/>
    <property type="match status" value="1"/>
</dbReference>